<evidence type="ECO:0000256" key="1">
    <source>
        <dbReference type="SAM" id="MobiDB-lite"/>
    </source>
</evidence>
<feature type="region of interest" description="Disordered" evidence="1">
    <location>
        <begin position="147"/>
        <end position="178"/>
    </location>
</feature>
<feature type="chain" id="PRO_5042162695" description="Extracellular membrane protein CFEM domain-containing protein" evidence="2">
    <location>
        <begin position="19"/>
        <end position="203"/>
    </location>
</feature>
<feature type="signal peptide" evidence="2">
    <location>
        <begin position="1"/>
        <end position="18"/>
    </location>
</feature>
<gene>
    <name evidence="3" type="ORF">G6011_03741</name>
</gene>
<proteinExistence type="predicted"/>
<keyword evidence="4" id="KW-1185">Reference proteome</keyword>
<dbReference type="EMBL" id="JAANER010000002">
    <property type="protein sequence ID" value="KAG9193706.1"/>
    <property type="molecule type" value="Genomic_DNA"/>
</dbReference>
<keyword evidence="2" id="KW-0732">Signal</keyword>
<sequence>MHFQKLAIVFALSAIGLAQDVDNEDVPMQCRDVCASVVTLTRDCDNSTNDDAAERRCVCNAQNANTAIPLCAACITQNGGELDNDVSEIVRDCSFSTTSYNPSAASTAPPASASGTSAASGASSVISTITSRVSNTFSVAPTTTLSGATTSGSSAASNAASATSGSGTGSGNAQQTTNAAPAPTMAAAAIGLGGILGVAGLLL</sequence>
<name>A0AAD4IFA4_9PLEO</name>
<reference evidence="3" key="1">
    <citation type="submission" date="2021-07" db="EMBL/GenBank/DDBJ databases">
        <title>Genome Resource of American Ginseng Black Spot Pathogen Alternaria panax.</title>
        <authorList>
            <person name="Qiu C."/>
            <person name="Wang W."/>
            <person name="Liu Z."/>
        </authorList>
    </citation>
    <scope>NUCLEOTIDE SEQUENCE</scope>
    <source>
        <strain evidence="3">BNCC115425</strain>
    </source>
</reference>
<evidence type="ECO:0000313" key="4">
    <source>
        <dbReference type="Proteomes" id="UP001199106"/>
    </source>
</evidence>
<evidence type="ECO:0000313" key="3">
    <source>
        <dbReference type="EMBL" id="KAG9193706.1"/>
    </source>
</evidence>
<comment type="caution">
    <text evidence="3">The sequence shown here is derived from an EMBL/GenBank/DDBJ whole genome shotgun (WGS) entry which is preliminary data.</text>
</comment>
<accession>A0AAD4IFA4</accession>
<dbReference type="Proteomes" id="UP001199106">
    <property type="component" value="Unassembled WGS sequence"/>
</dbReference>
<protein>
    <recommendedName>
        <fullName evidence="5">Extracellular membrane protein CFEM domain-containing protein</fullName>
    </recommendedName>
</protein>
<organism evidence="3 4">
    <name type="scientific">Alternaria panax</name>
    <dbReference type="NCBI Taxonomy" id="48097"/>
    <lineage>
        <taxon>Eukaryota</taxon>
        <taxon>Fungi</taxon>
        <taxon>Dikarya</taxon>
        <taxon>Ascomycota</taxon>
        <taxon>Pezizomycotina</taxon>
        <taxon>Dothideomycetes</taxon>
        <taxon>Pleosporomycetidae</taxon>
        <taxon>Pleosporales</taxon>
        <taxon>Pleosporineae</taxon>
        <taxon>Pleosporaceae</taxon>
        <taxon>Alternaria</taxon>
        <taxon>Alternaria sect. Panax</taxon>
    </lineage>
</organism>
<evidence type="ECO:0008006" key="5">
    <source>
        <dbReference type="Google" id="ProtNLM"/>
    </source>
</evidence>
<dbReference type="AlphaFoldDB" id="A0AAD4IFA4"/>
<evidence type="ECO:0000256" key="2">
    <source>
        <dbReference type="SAM" id="SignalP"/>
    </source>
</evidence>